<dbReference type="EMBL" id="JACCBE010000001">
    <property type="protein sequence ID" value="NYD57002.1"/>
    <property type="molecule type" value="Genomic_DNA"/>
</dbReference>
<evidence type="ECO:0000256" key="2">
    <source>
        <dbReference type="SAM" id="Phobius"/>
    </source>
</evidence>
<dbReference type="InterPro" id="IPR046112">
    <property type="entry name" value="DUF6049"/>
</dbReference>
<feature type="region of interest" description="Disordered" evidence="1">
    <location>
        <begin position="273"/>
        <end position="342"/>
    </location>
</feature>
<feature type="transmembrane region" description="Helical" evidence="2">
    <location>
        <begin position="740"/>
        <end position="761"/>
    </location>
</feature>
<dbReference type="Pfam" id="PF19516">
    <property type="entry name" value="DUF6049"/>
    <property type="match status" value="2"/>
</dbReference>
<evidence type="ECO:0000313" key="3">
    <source>
        <dbReference type="EMBL" id="NYD57002.1"/>
    </source>
</evidence>
<organism evidence="3 4">
    <name type="scientific">Nocardioides marinisabuli</name>
    <dbReference type="NCBI Taxonomy" id="419476"/>
    <lineage>
        <taxon>Bacteria</taxon>
        <taxon>Bacillati</taxon>
        <taxon>Actinomycetota</taxon>
        <taxon>Actinomycetes</taxon>
        <taxon>Propionibacteriales</taxon>
        <taxon>Nocardioidaceae</taxon>
        <taxon>Nocardioides</taxon>
    </lineage>
</organism>
<gene>
    <name evidence="3" type="ORF">BKA08_001240</name>
</gene>
<dbReference type="Proteomes" id="UP000516957">
    <property type="component" value="Unassembled WGS sequence"/>
</dbReference>
<feature type="region of interest" description="Disordered" evidence="1">
    <location>
        <begin position="1"/>
        <end position="25"/>
    </location>
</feature>
<feature type="region of interest" description="Disordered" evidence="1">
    <location>
        <begin position="769"/>
        <end position="788"/>
    </location>
</feature>
<dbReference type="RefSeq" id="WP_179614826.1">
    <property type="nucleotide sequence ID" value="NZ_CP059163.1"/>
</dbReference>
<sequence length="788" mass="82093">MVLPRALPPAHGARPGRPGRRRSRRGRLAAGTLCAALVGTLAAVGAPSGTGPAYAAAAEDPAEPLSVTIDSLTPGELPRSGPIEVTGTVTNVDDQTWTTVNLYPFLGDSALTTPAELSRARDTPVRNFVGARVTDPGPYATIETLEPGESADYSFTVARSRLDVDERGVYWFGVHALGQDAAGRDLNADGRARTFLPWVGAEERSLPVSVVVPLRRRVLHEADGRVAGLESWSRALDADGPLARLVEFGAGADGAPLTWLVDPAVTDAAGRLAAGNPARSIEPTIDPRDPDAPDPDGTDGTDPSGSSSPSGPAEDGSTDDPSAPADPDFPETTGTVPERLGDDAVDGLDAEQAALARSAGDWLDDLAAAVGSGSQVLALPYGDLDVAAASRLAPELYRSARRRSGSELEGVELSTSPGLASPLGFLPVEALAEAREDETILLTDRMLGGQRADDPLPSVVSIEGRDVVLSSSGAVDGGPGPGERLSSLALRQRILSEAAVRLLDTGQRSPLVLTLPLGWVPDGDPADFFEGLGTSWVDLDTVAEATADRRARRVDSDELTYPDSQLEAELGAADLAAATELVAAGQHLQDLLTFNDRVASVVSAQAYPTASYLTRPVRAAALRSAQAATDDVRDLLGAVEVSAPPGVTLSSASGRLPATITNTLDQTVTVRLDARSDQPMTLRVPESIEVPPESSTTVLLNATTEQQGVHNVTLVLTDVNDVPLGDVDVVPIRAAQVSRVIWLIMGAGAALLLGAIVVRLVRRVRAARAEHPDEHSSGHPSDVPQEQA</sequence>
<keyword evidence="2" id="KW-1133">Transmembrane helix</keyword>
<feature type="compositionally biased region" description="Low complexity" evidence="1">
    <location>
        <begin position="300"/>
        <end position="326"/>
    </location>
</feature>
<name>A0A7Y9EZT0_9ACTN</name>
<accession>A0A7Y9EZT0</accession>
<feature type="compositionally biased region" description="Low complexity" evidence="1">
    <location>
        <begin position="1"/>
        <end position="16"/>
    </location>
</feature>
<protein>
    <recommendedName>
        <fullName evidence="5">Glycoprotein</fullName>
    </recommendedName>
</protein>
<evidence type="ECO:0008006" key="5">
    <source>
        <dbReference type="Google" id="ProtNLM"/>
    </source>
</evidence>
<reference evidence="3 4" key="1">
    <citation type="submission" date="2020-07" db="EMBL/GenBank/DDBJ databases">
        <title>Sequencing the genomes of 1000 actinobacteria strains.</title>
        <authorList>
            <person name="Klenk H.-P."/>
        </authorList>
    </citation>
    <scope>NUCLEOTIDE SEQUENCE [LARGE SCALE GENOMIC DNA]</scope>
    <source>
        <strain evidence="3 4">DSM 18965</strain>
    </source>
</reference>
<keyword evidence="2" id="KW-0812">Transmembrane</keyword>
<keyword evidence="2" id="KW-0472">Membrane</keyword>
<keyword evidence="4" id="KW-1185">Reference proteome</keyword>
<comment type="caution">
    <text evidence="3">The sequence shown here is derived from an EMBL/GenBank/DDBJ whole genome shotgun (WGS) entry which is preliminary data.</text>
</comment>
<dbReference type="AlphaFoldDB" id="A0A7Y9EZT0"/>
<evidence type="ECO:0000313" key="4">
    <source>
        <dbReference type="Proteomes" id="UP000516957"/>
    </source>
</evidence>
<proteinExistence type="predicted"/>
<evidence type="ECO:0000256" key="1">
    <source>
        <dbReference type="SAM" id="MobiDB-lite"/>
    </source>
</evidence>